<dbReference type="AlphaFoldDB" id="A0A1M6QYP9"/>
<sequence>MVFLFPGLKEEKNAHVPQGVGVNKNYAPNYWNRLVREQVSDQDKDQKIMKEMAAWKDGKENRLVENIVDGNIQGEAVSRFSTLLGDYRIYRDLFEEYISYLLDKQTNLHTEMRPRGFNSLFRQAEGSDQYDEIPDGDNFQEIVAKLICKSLRRYPKLANYLLKTWWPEKDVPIPGWGSGGKWAQKVWQAMKEAYSNDPDTLLNALRSGAPPDLFNIMNRLCNQPGLLWQTSVDDWKWLATVLVKASEIDITSAAARIAILIEEVEKNGNTDTEKTWVTRLFENEDPELKEGGERLLDKGLQLLKNRSANETKRLKMLGFASSTQPTSYPD</sequence>
<reference evidence="2" key="1">
    <citation type="submission" date="2016-11" db="EMBL/GenBank/DDBJ databases">
        <authorList>
            <person name="Varghese N."/>
            <person name="Submissions S."/>
        </authorList>
    </citation>
    <scope>NUCLEOTIDE SEQUENCE [LARGE SCALE GENOMIC DNA]</scope>
    <source>
        <strain evidence="2">DSM 16219</strain>
    </source>
</reference>
<organism evidence="1 2">
    <name type="scientific">Desulfatibacillum alkenivorans DSM 16219</name>
    <dbReference type="NCBI Taxonomy" id="1121393"/>
    <lineage>
        <taxon>Bacteria</taxon>
        <taxon>Pseudomonadati</taxon>
        <taxon>Thermodesulfobacteriota</taxon>
        <taxon>Desulfobacteria</taxon>
        <taxon>Desulfobacterales</taxon>
        <taxon>Desulfatibacillaceae</taxon>
        <taxon>Desulfatibacillum</taxon>
    </lineage>
</organism>
<dbReference type="RefSeq" id="WP_170868386.1">
    <property type="nucleotide sequence ID" value="NZ_FQZU01000021.1"/>
</dbReference>
<accession>A0A1M6QYP9</accession>
<gene>
    <name evidence="1" type="ORF">SAMN02745216_03145</name>
</gene>
<name>A0A1M6QYP9_9BACT</name>
<evidence type="ECO:0000313" key="2">
    <source>
        <dbReference type="Proteomes" id="UP000183994"/>
    </source>
</evidence>
<evidence type="ECO:0000313" key="1">
    <source>
        <dbReference type="EMBL" id="SHK25389.1"/>
    </source>
</evidence>
<protein>
    <submittedName>
        <fullName evidence="1">Uncharacterized protein</fullName>
    </submittedName>
</protein>
<keyword evidence="2" id="KW-1185">Reference proteome</keyword>
<proteinExistence type="predicted"/>
<dbReference type="Proteomes" id="UP000183994">
    <property type="component" value="Unassembled WGS sequence"/>
</dbReference>
<dbReference type="EMBL" id="FQZU01000021">
    <property type="protein sequence ID" value="SHK25389.1"/>
    <property type="molecule type" value="Genomic_DNA"/>
</dbReference>